<comment type="caution">
    <text evidence="1">The sequence shown here is derived from an EMBL/GenBank/DDBJ whole genome shotgun (WGS) entry which is preliminary data.</text>
</comment>
<gene>
    <name evidence="1" type="ORF">M153_1448000542</name>
</gene>
<sequence>MCYIGTIKHLSQDVKLEKVVIFLKLSKNTILKLKNELPIRMRIYFERNPVRLGGPGVIIQCDETMLVTK</sequence>
<evidence type="ECO:0000313" key="2">
    <source>
        <dbReference type="Proteomes" id="UP000051530"/>
    </source>
</evidence>
<dbReference type="Proteomes" id="UP000051530">
    <property type="component" value="Unassembled WGS sequence"/>
</dbReference>
<keyword evidence="2" id="KW-1185">Reference proteome</keyword>
<reference evidence="1 2" key="1">
    <citation type="submission" date="2015-07" db="EMBL/GenBank/DDBJ databases">
        <title>The genome of Pseudoloma neurophilia, a relevant intracellular parasite of the zebrafish.</title>
        <authorList>
            <person name="Ndikumana S."/>
            <person name="Pelin A."/>
            <person name="Sanders J."/>
            <person name="Corradi N."/>
        </authorList>
    </citation>
    <scope>NUCLEOTIDE SEQUENCE [LARGE SCALE GENOMIC DNA]</scope>
    <source>
        <strain evidence="1 2">MK1</strain>
    </source>
</reference>
<name>A0A0R0M0J6_9MICR</name>
<protein>
    <recommendedName>
        <fullName evidence="3">Transposable element</fullName>
    </recommendedName>
</protein>
<organism evidence="1 2">
    <name type="scientific">Pseudoloma neurophilia</name>
    <dbReference type="NCBI Taxonomy" id="146866"/>
    <lineage>
        <taxon>Eukaryota</taxon>
        <taxon>Fungi</taxon>
        <taxon>Fungi incertae sedis</taxon>
        <taxon>Microsporidia</taxon>
        <taxon>Pseudoloma</taxon>
    </lineage>
</organism>
<evidence type="ECO:0000313" key="1">
    <source>
        <dbReference type="EMBL" id="KRH93134.1"/>
    </source>
</evidence>
<dbReference type="VEuPathDB" id="MicrosporidiaDB:M153_1448000542"/>
<dbReference type="EMBL" id="LGUB01000476">
    <property type="protein sequence ID" value="KRH93134.1"/>
    <property type="molecule type" value="Genomic_DNA"/>
</dbReference>
<dbReference type="AlphaFoldDB" id="A0A0R0M0J6"/>
<evidence type="ECO:0008006" key="3">
    <source>
        <dbReference type="Google" id="ProtNLM"/>
    </source>
</evidence>
<accession>A0A0R0M0J6</accession>
<proteinExistence type="predicted"/>